<sequence>MEIRNQRKFLVGLIILILGSFVIVFDYPQIEYFNNLESDNSITLEIEQKEIFQKILIEFTIGVILLIIGIVLILISMLKRFENRFRQ</sequence>
<keyword evidence="1" id="KW-1133">Transmembrane helix</keyword>
<dbReference type="EMBL" id="KF901030">
    <property type="protein sequence ID" value="AIF15522.1"/>
    <property type="molecule type" value="Genomic_DNA"/>
</dbReference>
<organism evidence="2">
    <name type="scientific">uncultured marine thaumarchaeote KM3_70_D10</name>
    <dbReference type="NCBI Taxonomy" id="1456253"/>
    <lineage>
        <taxon>Archaea</taxon>
        <taxon>Nitrososphaerota</taxon>
        <taxon>environmental samples</taxon>
    </lineage>
</organism>
<keyword evidence="1" id="KW-0812">Transmembrane</keyword>
<dbReference type="AlphaFoldDB" id="A0A075HM74"/>
<accession>A0A075HM74</accession>
<protein>
    <submittedName>
        <fullName evidence="2">Uncharacterized protein</fullName>
    </submittedName>
</protein>
<keyword evidence="1" id="KW-0472">Membrane</keyword>
<feature type="transmembrane region" description="Helical" evidence="1">
    <location>
        <begin position="55"/>
        <end position="78"/>
    </location>
</feature>
<reference evidence="2" key="1">
    <citation type="journal article" date="2014" name="Genome Biol. Evol.">
        <title>Pangenome evidence for extensive interdomain horizontal transfer affecting lineage core and shell genes in uncultured planktonic thaumarchaeota and euryarchaeota.</title>
        <authorList>
            <person name="Deschamps P."/>
            <person name="Zivanovic Y."/>
            <person name="Moreira D."/>
            <person name="Rodriguez-Valera F."/>
            <person name="Lopez-Garcia P."/>
        </authorList>
    </citation>
    <scope>NUCLEOTIDE SEQUENCE</scope>
</reference>
<name>A0A075HM74_9ARCH</name>
<proteinExistence type="predicted"/>
<feature type="transmembrane region" description="Helical" evidence="1">
    <location>
        <begin position="9"/>
        <end position="30"/>
    </location>
</feature>
<evidence type="ECO:0000256" key="1">
    <source>
        <dbReference type="SAM" id="Phobius"/>
    </source>
</evidence>
<evidence type="ECO:0000313" key="2">
    <source>
        <dbReference type="EMBL" id="AIF15522.1"/>
    </source>
</evidence>